<evidence type="ECO:0000313" key="7">
    <source>
        <dbReference type="Proteomes" id="UP000011723"/>
    </source>
</evidence>
<dbReference type="SUPFAM" id="SSF55781">
    <property type="entry name" value="GAF domain-like"/>
    <property type="match status" value="1"/>
</dbReference>
<dbReference type="EMBL" id="CP003697">
    <property type="protein sequence ID" value="AGF71953.1"/>
    <property type="molecule type" value="Genomic_DNA"/>
</dbReference>
<dbReference type="STRING" id="1121362.A605_04725"/>
<dbReference type="InterPro" id="IPR036390">
    <property type="entry name" value="WH_DNA-bd_sf"/>
</dbReference>
<evidence type="ECO:0000313" key="6">
    <source>
        <dbReference type="EMBL" id="AGF71953.1"/>
    </source>
</evidence>
<dbReference type="PATRIC" id="fig|1121362.3.peg.948"/>
<keyword evidence="7" id="KW-1185">Reference proteome</keyword>
<dbReference type="AlphaFoldDB" id="M1NKN3"/>
<accession>M1NKN3</accession>
<dbReference type="PANTHER" id="PTHR30136:SF35">
    <property type="entry name" value="HTH-TYPE TRANSCRIPTIONAL REGULATOR RV1719"/>
    <property type="match status" value="1"/>
</dbReference>
<dbReference type="Gene3D" id="3.30.450.40">
    <property type="match status" value="1"/>
</dbReference>
<dbReference type="InterPro" id="IPR005471">
    <property type="entry name" value="Tscrpt_reg_IclR_N"/>
</dbReference>
<protein>
    <recommendedName>
        <fullName evidence="8">IclR family transcriptional regulator</fullName>
    </recommendedName>
</protein>
<evidence type="ECO:0000256" key="2">
    <source>
        <dbReference type="ARBA" id="ARBA00023125"/>
    </source>
</evidence>
<dbReference type="PROSITE" id="PS51078">
    <property type="entry name" value="ICLR_ED"/>
    <property type="match status" value="1"/>
</dbReference>
<feature type="domain" description="HTH iclR-type" evidence="4">
    <location>
        <begin position="16"/>
        <end position="76"/>
    </location>
</feature>
<keyword evidence="1" id="KW-0805">Transcription regulation</keyword>
<dbReference type="SUPFAM" id="SSF46785">
    <property type="entry name" value="Winged helix' DNA-binding domain"/>
    <property type="match status" value="1"/>
</dbReference>
<gene>
    <name evidence="6" type="ORF">A605_04725</name>
</gene>
<keyword evidence="2" id="KW-0238">DNA-binding</keyword>
<dbReference type="eggNOG" id="COG1414">
    <property type="taxonomic scope" value="Bacteria"/>
</dbReference>
<evidence type="ECO:0000259" key="5">
    <source>
        <dbReference type="PROSITE" id="PS51078"/>
    </source>
</evidence>
<dbReference type="KEGG" id="chn:A605_04725"/>
<dbReference type="Gene3D" id="1.10.10.10">
    <property type="entry name" value="Winged helix-like DNA-binding domain superfamily/Winged helix DNA-binding domain"/>
    <property type="match status" value="1"/>
</dbReference>
<dbReference type="GO" id="GO:0045892">
    <property type="term" value="P:negative regulation of DNA-templated transcription"/>
    <property type="evidence" value="ECO:0007669"/>
    <property type="project" value="TreeGrafter"/>
</dbReference>
<feature type="domain" description="IclR-ED" evidence="5">
    <location>
        <begin position="70"/>
        <end position="255"/>
    </location>
</feature>
<dbReference type="Proteomes" id="UP000011723">
    <property type="component" value="Chromosome"/>
</dbReference>
<dbReference type="Pfam" id="PF01614">
    <property type="entry name" value="IclR_C"/>
    <property type="match status" value="1"/>
</dbReference>
<reference evidence="6 7" key="1">
    <citation type="journal article" date="2012" name="Stand. Genomic Sci.">
        <title>Genome sequence of the halotolerant bacterium Corynebacterium halotolerans type strain YIM 70093(T) (= DSM 44683(T)).</title>
        <authorList>
            <person name="Ruckert C."/>
            <person name="Albersmeier A."/>
            <person name="Al-Dilaimi A."/>
            <person name="Niehaus K."/>
            <person name="Szczepanowski R."/>
            <person name="Kalinowski J."/>
        </authorList>
    </citation>
    <scope>NUCLEOTIDE SEQUENCE [LARGE SCALE GENOMIC DNA]</scope>
    <source>
        <strain evidence="6">YIM 70093</strain>
    </source>
</reference>
<dbReference type="InterPro" id="IPR014757">
    <property type="entry name" value="Tscrpt_reg_IclR_C"/>
</dbReference>
<dbReference type="RefSeq" id="WP_015400372.1">
    <property type="nucleotide sequence ID" value="NC_020302.1"/>
</dbReference>
<dbReference type="InterPro" id="IPR050707">
    <property type="entry name" value="HTH_MetabolicPath_Reg"/>
</dbReference>
<keyword evidence="3" id="KW-0804">Transcription</keyword>
<evidence type="ECO:0000256" key="1">
    <source>
        <dbReference type="ARBA" id="ARBA00023015"/>
    </source>
</evidence>
<dbReference type="OrthoDB" id="7274111at2"/>
<evidence type="ECO:0000259" key="4">
    <source>
        <dbReference type="PROSITE" id="PS51077"/>
    </source>
</evidence>
<dbReference type="GO" id="GO:0003677">
    <property type="term" value="F:DNA binding"/>
    <property type="evidence" value="ECO:0007669"/>
    <property type="project" value="UniProtKB-KW"/>
</dbReference>
<proteinExistence type="predicted"/>
<dbReference type="Pfam" id="PF09339">
    <property type="entry name" value="HTH_IclR"/>
    <property type="match status" value="1"/>
</dbReference>
<sequence length="261" mass="28139">MKSLGPTHGAPPREFLQSVDLSLTLILLLRDSGSLTISGAAEQLGVSPSTIHRSMAMLVYRGFATRSESRTYLPGPALSSSSLQPGTGSELIAACSPHMAAISAATQETCHLIVPVGNKCHFLYSVEGTLPVRVGIRRGQVMPAEKNAGGLAMLAERSVTELRGLYPALPDAEFDALRRKLHRTRTRGFSLNNGLFEHDVSAVGTCLRNDLGDVLGAVTVAVPTNRFRAVHRRCAEVLLKHARDLNRQLEESRMVIPLPEG</sequence>
<evidence type="ECO:0000256" key="3">
    <source>
        <dbReference type="ARBA" id="ARBA00023163"/>
    </source>
</evidence>
<dbReference type="InterPro" id="IPR036388">
    <property type="entry name" value="WH-like_DNA-bd_sf"/>
</dbReference>
<dbReference type="GO" id="GO:0003700">
    <property type="term" value="F:DNA-binding transcription factor activity"/>
    <property type="evidence" value="ECO:0007669"/>
    <property type="project" value="TreeGrafter"/>
</dbReference>
<dbReference type="InterPro" id="IPR029016">
    <property type="entry name" value="GAF-like_dom_sf"/>
</dbReference>
<evidence type="ECO:0008006" key="8">
    <source>
        <dbReference type="Google" id="ProtNLM"/>
    </source>
</evidence>
<name>M1NKN3_9CORY</name>
<organism evidence="6 7">
    <name type="scientific">Corynebacterium halotolerans YIM 70093 = DSM 44683</name>
    <dbReference type="NCBI Taxonomy" id="1121362"/>
    <lineage>
        <taxon>Bacteria</taxon>
        <taxon>Bacillati</taxon>
        <taxon>Actinomycetota</taxon>
        <taxon>Actinomycetes</taxon>
        <taxon>Mycobacteriales</taxon>
        <taxon>Corynebacteriaceae</taxon>
        <taxon>Corynebacterium</taxon>
    </lineage>
</organism>
<dbReference type="PANTHER" id="PTHR30136">
    <property type="entry name" value="HELIX-TURN-HELIX TRANSCRIPTIONAL REGULATOR, ICLR FAMILY"/>
    <property type="match status" value="1"/>
</dbReference>
<dbReference type="HOGENOM" id="CLU_062618_6_4_11"/>
<dbReference type="PROSITE" id="PS51077">
    <property type="entry name" value="HTH_ICLR"/>
    <property type="match status" value="1"/>
</dbReference>